<name>A0ACB6SF48_9PLEO</name>
<protein>
    <submittedName>
        <fullName evidence="1">Uncharacterized protein</fullName>
    </submittedName>
</protein>
<proteinExistence type="predicted"/>
<keyword evidence="2" id="KW-1185">Reference proteome</keyword>
<reference evidence="1" key="1">
    <citation type="journal article" date="2020" name="Stud. Mycol.">
        <title>101 Dothideomycetes genomes: a test case for predicting lifestyles and emergence of pathogens.</title>
        <authorList>
            <person name="Haridas S."/>
            <person name="Albert R."/>
            <person name="Binder M."/>
            <person name="Bloem J."/>
            <person name="Labutti K."/>
            <person name="Salamov A."/>
            <person name="Andreopoulos B."/>
            <person name="Baker S."/>
            <person name="Barry K."/>
            <person name="Bills G."/>
            <person name="Bluhm B."/>
            <person name="Cannon C."/>
            <person name="Castanera R."/>
            <person name="Culley D."/>
            <person name="Daum C."/>
            <person name="Ezra D."/>
            <person name="Gonzalez J."/>
            <person name="Henrissat B."/>
            <person name="Kuo A."/>
            <person name="Liang C."/>
            <person name="Lipzen A."/>
            <person name="Lutzoni F."/>
            <person name="Magnuson J."/>
            <person name="Mondo S."/>
            <person name="Nolan M."/>
            <person name="Ohm R."/>
            <person name="Pangilinan J."/>
            <person name="Park H.-J."/>
            <person name="Ramirez L."/>
            <person name="Alfaro M."/>
            <person name="Sun H."/>
            <person name="Tritt A."/>
            <person name="Yoshinaga Y."/>
            <person name="Zwiers L.-H."/>
            <person name="Turgeon B."/>
            <person name="Goodwin S."/>
            <person name="Spatafora J."/>
            <person name="Crous P."/>
            <person name="Grigoriev I."/>
        </authorList>
    </citation>
    <scope>NUCLEOTIDE SEQUENCE</scope>
    <source>
        <strain evidence="1">CBS 525.71</strain>
    </source>
</reference>
<accession>A0ACB6SF48</accession>
<dbReference type="Proteomes" id="UP000799754">
    <property type="component" value="Unassembled WGS sequence"/>
</dbReference>
<evidence type="ECO:0000313" key="2">
    <source>
        <dbReference type="Proteomes" id="UP000799754"/>
    </source>
</evidence>
<organism evidence="1 2">
    <name type="scientific">Macroventuria anomochaeta</name>
    <dbReference type="NCBI Taxonomy" id="301207"/>
    <lineage>
        <taxon>Eukaryota</taxon>
        <taxon>Fungi</taxon>
        <taxon>Dikarya</taxon>
        <taxon>Ascomycota</taxon>
        <taxon>Pezizomycotina</taxon>
        <taxon>Dothideomycetes</taxon>
        <taxon>Pleosporomycetidae</taxon>
        <taxon>Pleosporales</taxon>
        <taxon>Pleosporineae</taxon>
        <taxon>Didymellaceae</taxon>
        <taxon>Macroventuria</taxon>
    </lineage>
</organism>
<sequence length="126" mass="14029">MNLTRKEYEAAEPVRPWFYTRIEPEDATISSLSIGNLEAQDYPREIIIEAKTPRPDLTEAFRNPLLLRGSGFTSMNEQFTWPSKEAACDRPLHAILIKTATCKVTVVAILIVVVLFSIMAGSAAGF</sequence>
<gene>
    <name evidence="1" type="ORF">BU25DRAFT_417859</name>
</gene>
<comment type="caution">
    <text evidence="1">The sequence shown here is derived from an EMBL/GenBank/DDBJ whole genome shotgun (WGS) entry which is preliminary data.</text>
</comment>
<evidence type="ECO:0000313" key="1">
    <source>
        <dbReference type="EMBL" id="KAF2632112.1"/>
    </source>
</evidence>
<dbReference type="EMBL" id="MU006703">
    <property type="protein sequence ID" value="KAF2632112.1"/>
    <property type="molecule type" value="Genomic_DNA"/>
</dbReference>